<dbReference type="PANTHER" id="PTHR22576:SF37">
    <property type="entry name" value="MUCOSA-ASSOCIATED LYMPHOID TISSUE LYMPHOMA TRANSLOCATION PROTEIN 1"/>
    <property type="match status" value="1"/>
</dbReference>
<dbReference type="PANTHER" id="PTHR22576">
    <property type="entry name" value="MUCOSA ASSOCIATED LYMPHOID TISSUE LYMPHOMA TRANSLOCATION PROTEIN 1/PARACASPASE"/>
    <property type="match status" value="1"/>
</dbReference>
<comment type="caution">
    <text evidence="3">The sequence shown here is derived from an EMBL/GenBank/DDBJ whole genome shotgun (WGS) entry which is preliminary data.</text>
</comment>
<feature type="domain" description="DUF676" evidence="2">
    <location>
        <begin position="282"/>
        <end position="384"/>
    </location>
</feature>
<dbReference type="GO" id="GO:0006508">
    <property type="term" value="P:proteolysis"/>
    <property type="evidence" value="ECO:0007669"/>
    <property type="project" value="InterPro"/>
</dbReference>
<keyword evidence="4" id="KW-1185">Reference proteome</keyword>
<reference evidence="4" key="1">
    <citation type="submission" date="2016-11" db="EMBL/GenBank/DDBJ databases">
        <title>Trade-off between light-utilization and light-protection in marine flavobacteria.</title>
        <authorList>
            <person name="Kumagai Y."/>
            <person name="Yoshizawa S."/>
            <person name="Kogure K."/>
        </authorList>
    </citation>
    <scope>NUCLEOTIDE SEQUENCE [LARGE SCALE GENOMIC DNA]</scope>
    <source>
        <strain evidence="4">SG-18</strain>
    </source>
</reference>
<dbReference type="Pfam" id="PF05057">
    <property type="entry name" value="DUF676"/>
    <property type="match status" value="1"/>
</dbReference>
<dbReference type="Gene3D" id="3.40.50.1820">
    <property type="entry name" value="alpha/beta hydrolase"/>
    <property type="match status" value="1"/>
</dbReference>
<dbReference type="GO" id="GO:0004197">
    <property type="term" value="F:cysteine-type endopeptidase activity"/>
    <property type="evidence" value="ECO:0007669"/>
    <property type="project" value="InterPro"/>
</dbReference>
<feature type="domain" description="Peptidase C14 caspase" evidence="1">
    <location>
        <begin position="8"/>
        <end position="215"/>
    </location>
</feature>
<dbReference type="InterPro" id="IPR029058">
    <property type="entry name" value="AB_hydrolase_fold"/>
</dbReference>
<dbReference type="Pfam" id="PF20308">
    <property type="entry name" value="TPR-S"/>
    <property type="match status" value="1"/>
</dbReference>
<organism evidence="3 4">
    <name type="scientific">Aureicoccus marinus</name>
    <dbReference type="NCBI Taxonomy" id="754435"/>
    <lineage>
        <taxon>Bacteria</taxon>
        <taxon>Pseudomonadati</taxon>
        <taxon>Bacteroidota</taxon>
        <taxon>Flavobacteriia</taxon>
        <taxon>Flavobacteriales</taxon>
        <taxon>Flavobacteriaceae</taxon>
        <taxon>Aureicoccus</taxon>
    </lineage>
</organism>
<evidence type="ECO:0000313" key="4">
    <source>
        <dbReference type="Proteomes" id="UP000239366"/>
    </source>
</evidence>
<dbReference type="AlphaFoldDB" id="A0A2S7T5Y3"/>
<dbReference type="OrthoDB" id="596779at2"/>
<sequence length="720" mass="82181">MQELSNAYALLIGVGADLPITAADAQSLYDLLADPKIGGYPADNIELLTEEKADRQHILQAFDRLIEKVDEESSVLLFYSGHGGYYPPWQQFYLVPHGFDAEGYEDTWVKAEELQEKIKQLSSKRLVFFLDCCHAAGIGQHFKKSKSSTVSAEGLAQQLDDGGGMSIISSCRENESSWILDGDDHSLYTLCLQEVLRAEHKTYFNEPFIRISEVIQYLFRKVPERNPYQRPYANLQIYDDFIVSQLPAQKQVYLEKTIPIMENEKEAPVTVFREEEGAQGVILFVHGFSGEASDSFGQIPHLLMEEAELMNWDLFPVGFSSFVEPEQGKEIWASTSDIERIADYLATSLRYRYAKYSQIALLGYSLGGLVVQKSITQLEEPEIRRISHVMLLASPNGGIPEEQAEQIWNRKYKDLAANQPFISTMRAKWAARFPERYPFRLHVVAGTQDHAISLESNFGPFQDKECVTIAGDHLSLLKGENRENDAYQLIFQSLNNKKFFHRYTSQEEIEVTLGKYRKVVDRLLPRADDLDVRSMKQLVFALEGLGRVDEIMDLLREHPLAQRNTHLLGLIAGRLKRKYLETLSFATAQESFTFYEKGLELAQKREDWSEAYYHSINLAFLSLLAFEDPVDMKRHAREALDLIEKAGEEGLWVEATKAEAYLYLKEEDQARAHYEAAALLGGLREKISIHTNAYQAFIGLSGNADDQQPFLQFLHQQFLR</sequence>
<evidence type="ECO:0000313" key="3">
    <source>
        <dbReference type="EMBL" id="PQJ15008.1"/>
    </source>
</evidence>
<dbReference type="InterPro" id="IPR011600">
    <property type="entry name" value="Pept_C14_caspase"/>
</dbReference>
<dbReference type="InterPro" id="IPR046880">
    <property type="entry name" value="TPR-S"/>
</dbReference>
<evidence type="ECO:0000259" key="1">
    <source>
        <dbReference type="Pfam" id="PF00656"/>
    </source>
</evidence>
<dbReference type="EMBL" id="MQVX01000001">
    <property type="protein sequence ID" value="PQJ15008.1"/>
    <property type="molecule type" value="Genomic_DNA"/>
</dbReference>
<proteinExistence type="predicted"/>
<dbReference type="InterPro" id="IPR007751">
    <property type="entry name" value="DUF676_lipase-like"/>
</dbReference>
<dbReference type="RefSeq" id="WP_105000660.1">
    <property type="nucleotide sequence ID" value="NZ_MQVX01000001.1"/>
</dbReference>
<gene>
    <name evidence="3" type="ORF">BST99_04015</name>
</gene>
<dbReference type="InterPro" id="IPR029030">
    <property type="entry name" value="Caspase-like_dom_sf"/>
</dbReference>
<evidence type="ECO:0000259" key="2">
    <source>
        <dbReference type="Pfam" id="PF05057"/>
    </source>
</evidence>
<dbReference type="Pfam" id="PF00656">
    <property type="entry name" value="Peptidase_C14"/>
    <property type="match status" value="1"/>
</dbReference>
<dbReference type="Proteomes" id="UP000239366">
    <property type="component" value="Unassembled WGS sequence"/>
</dbReference>
<protein>
    <submittedName>
        <fullName evidence="3">Uncharacterized protein</fullName>
    </submittedName>
</protein>
<accession>A0A2S7T5Y3</accession>
<dbReference type="InterPro" id="IPR052039">
    <property type="entry name" value="Caspase-related_regulators"/>
</dbReference>
<dbReference type="SUPFAM" id="SSF53474">
    <property type="entry name" value="alpha/beta-Hydrolases"/>
    <property type="match status" value="1"/>
</dbReference>
<dbReference type="SUPFAM" id="SSF52129">
    <property type="entry name" value="Caspase-like"/>
    <property type="match status" value="1"/>
</dbReference>
<dbReference type="Gene3D" id="3.40.50.1460">
    <property type="match status" value="1"/>
</dbReference>
<name>A0A2S7T5Y3_9FLAO</name>